<evidence type="ECO:0000313" key="4">
    <source>
        <dbReference type="Proteomes" id="UP000054549"/>
    </source>
</evidence>
<feature type="region of interest" description="Disordered" evidence="1">
    <location>
        <begin position="210"/>
        <end position="235"/>
    </location>
</feature>
<dbReference type="SMART" id="SM00463">
    <property type="entry name" value="SMR"/>
    <property type="match status" value="1"/>
</dbReference>
<proteinExistence type="predicted"/>
<dbReference type="InParanoid" id="A0A0C2SQN8"/>
<dbReference type="EMBL" id="KN818241">
    <property type="protein sequence ID" value="KIL65590.1"/>
    <property type="molecule type" value="Genomic_DNA"/>
</dbReference>
<dbReference type="GO" id="GO:0005634">
    <property type="term" value="C:nucleus"/>
    <property type="evidence" value="ECO:0007669"/>
    <property type="project" value="TreeGrafter"/>
</dbReference>
<name>A0A0C2SQN8_AMAMK</name>
<dbReference type="PANTHER" id="PTHR46535:SF1">
    <property type="entry name" value="NEDD4-BINDING PROTEIN 2"/>
    <property type="match status" value="1"/>
</dbReference>
<feature type="region of interest" description="Disordered" evidence="1">
    <location>
        <begin position="380"/>
        <end position="418"/>
    </location>
</feature>
<dbReference type="Gene3D" id="3.30.1370.110">
    <property type="match status" value="1"/>
</dbReference>
<dbReference type="Proteomes" id="UP000054549">
    <property type="component" value="Unassembled WGS sequence"/>
</dbReference>
<protein>
    <recommendedName>
        <fullName evidence="2">Smr domain-containing protein</fullName>
    </recommendedName>
</protein>
<gene>
    <name evidence="3" type="ORF">M378DRAFT_161900</name>
</gene>
<dbReference type="AlphaFoldDB" id="A0A0C2SQN8"/>
<dbReference type="PROSITE" id="PS50828">
    <property type="entry name" value="SMR"/>
    <property type="match status" value="1"/>
</dbReference>
<dbReference type="Pfam" id="PF01713">
    <property type="entry name" value="Smr"/>
    <property type="match status" value="1"/>
</dbReference>
<accession>A0A0C2SQN8</accession>
<organism evidence="3 4">
    <name type="scientific">Amanita muscaria (strain Koide BX008)</name>
    <dbReference type="NCBI Taxonomy" id="946122"/>
    <lineage>
        <taxon>Eukaryota</taxon>
        <taxon>Fungi</taxon>
        <taxon>Dikarya</taxon>
        <taxon>Basidiomycota</taxon>
        <taxon>Agaricomycotina</taxon>
        <taxon>Agaricomycetes</taxon>
        <taxon>Agaricomycetidae</taxon>
        <taxon>Agaricales</taxon>
        <taxon>Pluteineae</taxon>
        <taxon>Amanitaceae</taxon>
        <taxon>Amanita</taxon>
    </lineage>
</organism>
<dbReference type="SUPFAM" id="SSF160443">
    <property type="entry name" value="SMR domain-like"/>
    <property type="match status" value="1"/>
</dbReference>
<evidence type="ECO:0000256" key="1">
    <source>
        <dbReference type="SAM" id="MobiDB-lite"/>
    </source>
</evidence>
<dbReference type="STRING" id="946122.A0A0C2SQN8"/>
<dbReference type="PANTHER" id="PTHR46535">
    <property type="entry name" value="NEDD4-BINDING PROTEIN 2"/>
    <property type="match status" value="1"/>
</dbReference>
<dbReference type="GO" id="GO:0004519">
    <property type="term" value="F:endonuclease activity"/>
    <property type="evidence" value="ECO:0007669"/>
    <property type="project" value="TreeGrafter"/>
</dbReference>
<evidence type="ECO:0000313" key="3">
    <source>
        <dbReference type="EMBL" id="KIL65590.1"/>
    </source>
</evidence>
<evidence type="ECO:0000259" key="2">
    <source>
        <dbReference type="PROSITE" id="PS50828"/>
    </source>
</evidence>
<dbReference type="OrthoDB" id="4080456at2759"/>
<dbReference type="InterPro" id="IPR002625">
    <property type="entry name" value="Smr_dom"/>
</dbReference>
<keyword evidence="4" id="KW-1185">Reference proteome</keyword>
<reference evidence="3 4" key="1">
    <citation type="submission" date="2014-04" db="EMBL/GenBank/DDBJ databases">
        <title>Evolutionary Origins and Diversification of the Mycorrhizal Mutualists.</title>
        <authorList>
            <consortium name="DOE Joint Genome Institute"/>
            <consortium name="Mycorrhizal Genomics Consortium"/>
            <person name="Kohler A."/>
            <person name="Kuo A."/>
            <person name="Nagy L.G."/>
            <person name="Floudas D."/>
            <person name="Copeland A."/>
            <person name="Barry K.W."/>
            <person name="Cichocki N."/>
            <person name="Veneault-Fourrey C."/>
            <person name="LaButti K."/>
            <person name="Lindquist E.A."/>
            <person name="Lipzen A."/>
            <person name="Lundell T."/>
            <person name="Morin E."/>
            <person name="Murat C."/>
            <person name="Riley R."/>
            <person name="Ohm R."/>
            <person name="Sun H."/>
            <person name="Tunlid A."/>
            <person name="Henrissat B."/>
            <person name="Grigoriev I.V."/>
            <person name="Hibbett D.S."/>
            <person name="Martin F."/>
        </authorList>
    </citation>
    <scope>NUCLEOTIDE SEQUENCE [LARGE SCALE GENOMIC DNA]</scope>
    <source>
        <strain evidence="3 4">Koide BX008</strain>
    </source>
</reference>
<dbReference type="InterPro" id="IPR052772">
    <property type="entry name" value="Endo/PolyKinase_Domain-Protein"/>
</dbReference>
<dbReference type="HOGENOM" id="CLU_011634_0_0_1"/>
<dbReference type="InterPro" id="IPR036063">
    <property type="entry name" value="Smr_dom_sf"/>
</dbReference>
<feature type="domain" description="Smr" evidence="2">
    <location>
        <begin position="514"/>
        <end position="591"/>
    </location>
</feature>
<feature type="compositionally biased region" description="Pro residues" evidence="1">
    <location>
        <begin position="389"/>
        <end position="406"/>
    </location>
</feature>
<sequence length="591" mass="65503">MKSSMKRQTNLSETLTREFCPPLDSSLIAALLVDIEVDIDGRRASPTQSQIDELRTTLRELSTQADESQRSEFLYSPLISPTDSLLDASFAQTAASSSSRTSECSASSSDLVTSLLSFLKAAFPEIPVQHLKDALALAELENDELDLWNVISNILSDDAIRELEERGSEALDDDDMQSSILSDKVAWQSAPSKTRKLSGAKSATRTNRKHRITLSDVRQQHHLQPIPSPATPSSSAIDPWTKIVSLSEQLSDLLRSHPAAHFQSYFHSPKYSRPYEALRSALEAISDTRSELAAEDTAVFLNLLDILIPEYEGLLDSENLHSDLQLAVSVTRGHPDDALELVRMLRDLDSDSNPGRMEMAIYHSPVQATSYPPTPVSPLRYTAHVLTGPPSPPAPPDKGKGKPPPAKSESRQQSAESAWQTVCRKGSRSVKAGQKEVVECYKRRKEYLQKRDELLHEASKLWRKRNGKSRGGEVAMVLAEKARVYRERADKEALNAARVKVQAKRRTSTEKVTIDLHGTTLTEATVIVREELENTIYSPSRPLEIITGRGSHSVNKQGVLKPSIQKVLDEDGWFVSVWEGGLIVRGRKTSS</sequence>